<sequence length="208" mass="21815">MVDAIFNSLLVGSSGYALSVVAPAEHPFIFTACAVGLCHGILGLYGNILEGSSNSQRSADAPTADDSAMCQFQNLTQSCVDIVTVPLINIDFYIQSQQSSALALGHGLFVVPLVFDLSFKIFDSEGDGNATETLKELTILGNIVSLVFLSVNENNLTYGLMAMSALLAQFGSNAMENILRGSGANIALMGYSLMFSLIPEAIANSGSA</sequence>
<dbReference type="eggNOG" id="ENOG502TBI5">
    <property type="taxonomic scope" value="Eukaryota"/>
</dbReference>
<dbReference type="Proteomes" id="UP001652621">
    <property type="component" value="Unplaced"/>
</dbReference>
<dbReference type="VEuPathDB" id="VectorBase:MDOMA2_012199"/>
<keyword evidence="2" id="KW-1185">Reference proteome</keyword>
<dbReference type="RefSeq" id="XP_005183546.1">
    <property type="nucleotide sequence ID" value="XM_005183489.3"/>
</dbReference>
<dbReference type="EnsemblMetazoa" id="MDOA007950-RA">
    <property type="protein sequence ID" value="MDOA007950-PA"/>
    <property type="gene ID" value="MDOA007950"/>
</dbReference>
<dbReference type="GeneID" id="101894434"/>
<dbReference type="Pfam" id="PF16039">
    <property type="entry name" value="DUF4791"/>
    <property type="match status" value="1"/>
</dbReference>
<accession>A0A1I8MSC2</accession>
<dbReference type="KEGG" id="mde:101894434"/>
<protein>
    <submittedName>
        <fullName evidence="3">Uncharacterized protein LOC101894434</fullName>
    </submittedName>
</protein>
<evidence type="ECO:0000313" key="2">
    <source>
        <dbReference type="Proteomes" id="UP001652621"/>
    </source>
</evidence>
<proteinExistence type="predicted"/>
<reference evidence="3" key="2">
    <citation type="submission" date="2025-04" db="UniProtKB">
        <authorList>
            <consortium name="RefSeq"/>
        </authorList>
    </citation>
    <scope>IDENTIFICATION</scope>
    <source>
        <strain evidence="3">Aabys</strain>
    </source>
</reference>
<dbReference type="AlphaFoldDB" id="A0A1I8MSC2"/>
<dbReference type="VEuPathDB" id="VectorBase:MDOA007950"/>
<organism evidence="1">
    <name type="scientific">Musca domestica</name>
    <name type="common">House fly</name>
    <dbReference type="NCBI Taxonomy" id="7370"/>
    <lineage>
        <taxon>Eukaryota</taxon>
        <taxon>Metazoa</taxon>
        <taxon>Ecdysozoa</taxon>
        <taxon>Arthropoda</taxon>
        <taxon>Hexapoda</taxon>
        <taxon>Insecta</taxon>
        <taxon>Pterygota</taxon>
        <taxon>Neoptera</taxon>
        <taxon>Endopterygota</taxon>
        <taxon>Diptera</taxon>
        <taxon>Brachycera</taxon>
        <taxon>Muscomorpha</taxon>
        <taxon>Muscoidea</taxon>
        <taxon>Muscidae</taxon>
        <taxon>Musca</taxon>
    </lineage>
</organism>
<dbReference type="OrthoDB" id="7762401at2759"/>
<evidence type="ECO:0000313" key="3">
    <source>
        <dbReference type="RefSeq" id="XP_005183546.1"/>
    </source>
</evidence>
<gene>
    <name evidence="1" type="primary">101894434</name>
    <name evidence="3" type="synonym">LOC101894434</name>
</gene>
<dbReference type="InterPro" id="IPR032007">
    <property type="entry name" value="DUF4791"/>
</dbReference>
<name>A0A1I8MSC2_MUSDO</name>
<evidence type="ECO:0000313" key="1">
    <source>
        <dbReference type="EnsemblMetazoa" id="MDOA007950-PA"/>
    </source>
</evidence>
<reference evidence="1" key="1">
    <citation type="submission" date="2020-05" db="UniProtKB">
        <authorList>
            <consortium name="EnsemblMetazoa"/>
        </authorList>
    </citation>
    <scope>IDENTIFICATION</scope>
    <source>
        <strain evidence="1">Aabys</strain>
    </source>
</reference>